<dbReference type="EMBL" id="VSSQ01009257">
    <property type="protein sequence ID" value="MPM41131.1"/>
    <property type="molecule type" value="Genomic_DNA"/>
</dbReference>
<dbReference type="GO" id="GO:0004400">
    <property type="term" value="F:histidinol-phosphate transaminase activity"/>
    <property type="evidence" value="ECO:0007669"/>
    <property type="project" value="UniProtKB-EC"/>
</dbReference>
<evidence type="ECO:0000256" key="4">
    <source>
        <dbReference type="ARBA" id="ARBA00022679"/>
    </source>
</evidence>
<evidence type="ECO:0000313" key="9">
    <source>
        <dbReference type="EMBL" id="MPM41131.1"/>
    </source>
</evidence>
<keyword evidence="6" id="KW-0368">Histidine biosynthesis</keyword>
<evidence type="ECO:0000256" key="3">
    <source>
        <dbReference type="ARBA" id="ARBA00022605"/>
    </source>
</evidence>
<organism evidence="9">
    <name type="scientific">bioreactor metagenome</name>
    <dbReference type="NCBI Taxonomy" id="1076179"/>
    <lineage>
        <taxon>unclassified sequences</taxon>
        <taxon>metagenomes</taxon>
        <taxon>ecological metagenomes</taxon>
    </lineage>
</organism>
<sequence>MRTVDIEKMVRPNILALKPYSSARDEFSGNEGIFLDANENPYGTLNRYPDPHQKALKTKLSEVKNVPFNQIFIGNGSDEVIDLIYRIFCEPGKDSAIVCPPTYGMYEVSANINHIQLHEIPLTPDFQLDIEKILQTAETDSSVKLIFVCSPNNPTGNRLDNLEKLLENFNGIVVADEAYVDFCPEYSLKSKINKYSHLIVMQTFSKAWALAGVRVGMAFAGEKIISLLDKTKPPYNVSIINQQVALEALSRVDEFEKRRDTILQQRAYLAEELSKLEIVKKIYPSDANFLLVEVSDANRIYNELVQKKVIVRNRNRQVTNCVRITIGTPGENEELLNKLRTLV</sequence>
<dbReference type="InterPro" id="IPR015421">
    <property type="entry name" value="PyrdxlP-dep_Trfase_major"/>
</dbReference>
<evidence type="ECO:0000256" key="7">
    <source>
        <dbReference type="ARBA" id="ARBA00029440"/>
    </source>
</evidence>
<dbReference type="PANTHER" id="PTHR42885:SF2">
    <property type="entry name" value="HISTIDINOL-PHOSPHATE AMINOTRANSFERASE"/>
    <property type="match status" value="1"/>
</dbReference>
<dbReference type="CDD" id="cd00609">
    <property type="entry name" value="AAT_like"/>
    <property type="match status" value="1"/>
</dbReference>
<dbReference type="NCBIfam" id="TIGR01141">
    <property type="entry name" value="hisC"/>
    <property type="match status" value="1"/>
</dbReference>
<dbReference type="AlphaFoldDB" id="A0A644ZMT2"/>
<comment type="caution">
    <text evidence="9">The sequence shown here is derived from an EMBL/GenBank/DDBJ whole genome shotgun (WGS) entry which is preliminary data.</text>
</comment>
<comment type="pathway">
    <text evidence="7">Amino-acid biosynthesis.</text>
</comment>
<dbReference type="InterPro" id="IPR004839">
    <property type="entry name" value="Aminotransferase_I/II_large"/>
</dbReference>
<protein>
    <submittedName>
        <fullName evidence="9">Histidinol-phosphate aminotransferase</fullName>
        <ecNumber evidence="9">2.6.1.9</ecNumber>
    </submittedName>
</protein>
<keyword evidence="5" id="KW-0663">Pyridoxal phosphate</keyword>
<evidence type="ECO:0000259" key="8">
    <source>
        <dbReference type="Pfam" id="PF00155"/>
    </source>
</evidence>
<comment type="cofactor">
    <cofactor evidence="1">
        <name>pyridoxal 5'-phosphate</name>
        <dbReference type="ChEBI" id="CHEBI:597326"/>
    </cofactor>
</comment>
<dbReference type="PROSITE" id="PS00599">
    <property type="entry name" value="AA_TRANSFER_CLASS_2"/>
    <property type="match status" value="1"/>
</dbReference>
<dbReference type="SUPFAM" id="SSF53383">
    <property type="entry name" value="PLP-dependent transferases"/>
    <property type="match status" value="1"/>
</dbReference>
<accession>A0A644ZMT2</accession>
<dbReference type="GO" id="GO:0000105">
    <property type="term" value="P:L-histidine biosynthetic process"/>
    <property type="evidence" value="ECO:0007669"/>
    <property type="project" value="UniProtKB-KW"/>
</dbReference>
<dbReference type="GO" id="GO:0030170">
    <property type="term" value="F:pyridoxal phosphate binding"/>
    <property type="evidence" value="ECO:0007669"/>
    <property type="project" value="InterPro"/>
</dbReference>
<evidence type="ECO:0000256" key="1">
    <source>
        <dbReference type="ARBA" id="ARBA00001933"/>
    </source>
</evidence>
<feature type="domain" description="Aminotransferase class I/classII large" evidence="8">
    <location>
        <begin position="43"/>
        <end position="339"/>
    </location>
</feature>
<dbReference type="EC" id="2.6.1.9" evidence="9"/>
<evidence type="ECO:0000256" key="6">
    <source>
        <dbReference type="ARBA" id="ARBA00023102"/>
    </source>
</evidence>
<evidence type="ECO:0000256" key="2">
    <source>
        <dbReference type="ARBA" id="ARBA00022576"/>
    </source>
</evidence>
<dbReference type="HAMAP" id="MF_01023">
    <property type="entry name" value="HisC_aminotrans_2"/>
    <property type="match status" value="1"/>
</dbReference>
<evidence type="ECO:0000256" key="5">
    <source>
        <dbReference type="ARBA" id="ARBA00022898"/>
    </source>
</evidence>
<dbReference type="Gene3D" id="3.90.1150.10">
    <property type="entry name" value="Aspartate Aminotransferase, domain 1"/>
    <property type="match status" value="1"/>
</dbReference>
<dbReference type="InterPro" id="IPR005861">
    <property type="entry name" value="HisP_aminotrans"/>
</dbReference>
<keyword evidence="3" id="KW-0028">Amino-acid biosynthesis</keyword>
<dbReference type="InterPro" id="IPR015424">
    <property type="entry name" value="PyrdxlP-dep_Trfase"/>
</dbReference>
<keyword evidence="2 9" id="KW-0032">Aminotransferase</keyword>
<reference evidence="9" key="1">
    <citation type="submission" date="2019-08" db="EMBL/GenBank/DDBJ databases">
        <authorList>
            <person name="Kucharzyk K."/>
            <person name="Murdoch R.W."/>
            <person name="Higgins S."/>
            <person name="Loffler F."/>
        </authorList>
    </citation>
    <scope>NUCLEOTIDE SEQUENCE</scope>
</reference>
<name>A0A644ZMT2_9ZZZZ</name>
<dbReference type="InterPro" id="IPR001917">
    <property type="entry name" value="Aminotrans_II_pyridoxalP_BS"/>
</dbReference>
<gene>
    <name evidence="9" type="primary">hisC_44</name>
    <name evidence="9" type="ORF">SDC9_87781</name>
</gene>
<proteinExistence type="inferred from homology"/>
<dbReference type="Pfam" id="PF00155">
    <property type="entry name" value="Aminotran_1_2"/>
    <property type="match status" value="1"/>
</dbReference>
<dbReference type="PANTHER" id="PTHR42885">
    <property type="entry name" value="HISTIDINOL-PHOSPHATE AMINOTRANSFERASE-RELATED"/>
    <property type="match status" value="1"/>
</dbReference>
<dbReference type="Gene3D" id="3.40.640.10">
    <property type="entry name" value="Type I PLP-dependent aspartate aminotransferase-like (Major domain)"/>
    <property type="match status" value="1"/>
</dbReference>
<keyword evidence="4 9" id="KW-0808">Transferase</keyword>
<dbReference type="InterPro" id="IPR015422">
    <property type="entry name" value="PyrdxlP-dep_Trfase_small"/>
</dbReference>